<evidence type="ECO:0008006" key="10">
    <source>
        <dbReference type="Google" id="ProtNLM"/>
    </source>
</evidence>
<evidence type="ECO:0000256" key="6">
    <source>
        <dbReference type="ARBA" id="ARBA00023136"/>
    </source>
</evidence>
<keyword evidence="5 7" id="KW-1133">Transmembrane helix</keyword>
<feature type="transmembrane region" description="Helical" evidence="7">
    <location>
        <begin position="323"/>
        <end position="343"/>
    </location>
</feature>
<dbReference type="AlphaFoldDB" id="A0AAV2ZDI3"/>
<dbReference type="PANTHER" id="PTHR31326">
    <property type="entry name" value="PROTEIN CLT2, CHLOROPLASTIC"/>
    <property type="match status" value="1"/>
</dbReference>
<accession>A0AAV2ZDI3</accession>
<feature type="transmembrane region" description="Helical" evidence="7">
    <location>
        <begin position="28"/>
        <end position="48"/>
    </location>
</feature>
<reference evidence="8" key="2">
    <citation type="journal article" date="2023" name="Microbiol Resour">
        <title>Decontamination and Annotation of the Draft Genome Sequence of the Oomycete Lagenidium giganteum ARSEF 373.</title>
        <authorList>
            <person name="Morgan W.R."/>
            <person name="Tartar A."/>
        </authorList>
    </citation>
    <scope>NUCLEOTIDE SEQUENCE</scope>
    <source>
        <strain evidence="8">ARSEF 373</strain>
    </source>
</reference>
<dbReference type="InterPro" id="IPR013936">
    <property type="entry name" value="CRT-like"/>
</dbReference>
<dbReference type="EMBL" id="DAKRPA010000012">
    <property type="protein sequence ID" value="DBA04075.1"/>
    <property type="molecule type" value="Genomic_DNA"/>
</dbReference>
<feature type="transmembrane region" description="Helical" evidence="7">
    <location>
        <begin position="211"/>
        <end position="227"/>
    </location>
</feature>
<evidence type="ECO:0000313" key="9">
    <source>
        <dbReference type="Proteomes" id="UP001146120"/>
    </source>
</evidence>
<feature type="transmembrane region" description="Helical" evidence="7">
    <location>
        <begin position="147"/>
        <end position="167"/>
    </location>
</feature>
<evidence type="ECO:0000256" key="2">
    <source>
        <dbReference type="ARBA" id="ARBA00006690"/>
    </source>
</evidence>
<keyword evidence="6 7" id="KW-0472">Membrane</keyword>
<dbReference type="GO" id="GO:0016020">
    <property type="term" value="C:membrane"/>
    <property type="evidence" value="ECO:0007669"/>
    <property type="project" value="UniProtKB-SubCell"/>
</dbReference>
<evidence type="ECO:0000313" key="8">
    <source>
        <dbReference type="EMBL" id="DBA04075.1"/>
    </source>
</evidence>
<evidence type="ECO:0000256" key="4">
    <source>
        <dbReference type="ARBA" id="ARBA00022692"/>
    </source>
</evidence>
<dbReference type="Pfam" id="PF08627">
    <property type="entry name" value="CRT-like"/>
    <property type="match status" value="2"/>
</dbReference>
<organism evidence="8 9">
    <name type="scientific">Lagenidium giganteum</name>
    <dbReference type="NCBI Taxonomy" id="4803"/>
    <lineage>
        <taxon>Eukaryota</taxon>
        <taxon>Sar</taxon>
        <taxon>Stramenopiles</taxon>
        <taxon>Oomycota</taxon>
        <taxon>Peronosporomycetes</taxon>
        <taxon>Pythiales</taxon>
        <taxon>Pythiaceae</taxon>
    </lineage>
</organism>
<feature type="transmembrane region" description="Helical" evidence="7">
    <location>
        <begin position="60"/>
        <end position="80"/>
    </location>
</feature>
<keyword evidence="3" id="KW-0813">Transport</keyword>
<dbReference type="Proteomes" id="UP001146120">
    <property type="component" value="Unassembled WGS sequence"/>
</dbReference>
<sequence length="744" mass="84074">MGFNTPFVSLGTDAWTGKPYHLCSKKSLLSFAVIIVLVLAMASERLMFKIMVDRMESYRYFLCQFMTFIYIPPLFCIVGYKATQDDFIEEEVTEFPKLRFFVMGILDLMHVRVCAIGLVDSGGILLTLYIAQAMLVFIPGGKTAPSLTVTLMQASVPLSACASILLFRTRYTGIQLLGIVAMLFGLVVALLPSFDDIVSDDFDERESGWNSIFYLLAAVPAAASMIYKERTIRDQPMDMVYLNAWVSVYQFIGGLMLAPLVFDVDVLHLEQKMSGLECLINGRNEVPTDKCHLGIAVLVAYVVCNVLINVLLLQVLKLTSISVMYGSALVGFFVSFVTLEAYQWDPLGFGGADHWLASSIYVDLLAFLSVFAGKILYHWDADPEVEATTTSAEDKEAASLLTDDDDYGMRYTRQSQSRLFEYHFVQMASTLKHAAPTVSRLAKAKKPLSDMHQLQRAVRELQREAADQLVLEVESQATFEFLTTQIKALKGAFATLSDVLMNELDGLRRDTTRQLHELDAQMTQQLEMHKATHSEVMQLKRTMEIWSLKERDWAKDNEILKASHAHNIEWMQQLQRDVMDVKDKLHEVKTDVSFRLTDLCEETNNLRGQWQKQVDDMTERLQAFDAVAHKQAMETRAQAQQRVDDLELMEQAITTVQKQQMQVRATFDEHTAASASHQSLMLKKLDALDAACSAQRSTIDQLRARSATMEKEQRRRMENISRMFAVFADALDISPSVFPLEAPA</sequence>
<comment type="subcellular location">
    <subcellularLocation>
        <location evidence="1">Membrane</location>
        <topology evidence="1">Multi-pass membrane protein</topology>
    </subcellularLocation>
</comment>
<reference evidence="8" key="1">
    <citation type="submission" date="2022-11" db="EMBL/GenBank/DDBJ databases">
        <authorList>
            <person name="Morgan W.R."/>
            <person name="Tartar A."/>
        </authorList>
    </citation>
    <scope>NUCLEOTIDE SEQUENCE</scope>
    <source>
        <strain evidence="8">ARSEF 373</strain>
    </source>
</reference>
<evidence type="ECO:0000256" key="5">
    <source>
        <dbReference type="ARBA" id="ARBA00022989"/>
    </source>
</evidence>
<feature type="transmembrane region" description="Helical" evidence="7">
    <location>
        <begin position="174"/>
        <end position="191"/>
    </location>
</feature>
<protein>
    <recommendedName>
        <fullName evidence="10">Drug/Metabolite Transporter (DMT) Superfamily</fullName>
    </recommendedName>
</protein>
<dbReference type="PANTHER" id="PTHR31326:SF1">
    <property type="entry name" value="PROTEIN CLT2, CHLOROPLASTIC"/>
    <property type="match status" value="1"/>
</dbReference>
<gene>
    <name evidence="8" type="ORF">N0F65_009422</name>
</gene>
<keyword evidence="9" id="KW-1185">Reference proteome</keyword>
<proteinExistence type="inferred from homology"/>
<name>A0AAV2ZDI3_9STRA</name>
<evidence type="ECO:0000256" key="1">
    <source>
        <dbReference type="ARBA" id="ARBA00004141"/>
    </source>
</evidence>
<comment type="caution">
    <text evidence="8">The sequence shown here is derived from an EMBL/GenBank/DDBJ whole genome shotgun (WGS) entry which is preliminary data.</text>
</comment>
<feature type="transmembrane region" description="Helical" evidence="7">
    <location>
        <begin position="293"/>
        <end position="316"/>
    </location>
</feature>
<evidence type="ECO:0000256" key="7">
    <source>
        <dbReference type="SAM" id="Phobius"/>
    </source>
</evidence>
<comment type="similarity">
    <text evidence="2">Belongs to the CRT-like transporter family.</text>
</comment>
<feature type="transmembrane region" description="Helical" evidence="7">
    <location>
        <begin position="239"/>
        <end position="262"/>
    </location>
</feature>
<keyword evidence="4 7" id="KW-0812">Transmembrane</keyword>
<feature type="transmembrane region" description="Helical" evidence="7">
    <location>
        <begin position="124"/>
        <end position="141"/>
    </location>
</feature>
<evidence type="ECO:0000256" key="3">
    <source>
        <dbReference type="ARBA" id="ARBA00022448"/>
    </source>
</evidence>